<keyword evidence="8" id="KW-1185">Reference proteome</keyword>
<keyword evidence="3" id="KW-0472">Membrane</keyword>
<reference evidence="7" key="1">
    <citation type="submission" date="2021-11" db="EMBL/GenBank/DDBJ databases">
        <authorList>
            <person name="Herlambang A."/>
            <person name="Guo Y."/>
            <person name="Takashima Y."/>
            <person name="Nishizawa T."/>
        </authorList>
    </citation>
    <scope>NUCLEOTIDE SEQUENCE</scope>
    <source>
        <strain evidence="7">E1425</strain>
    </source>
</reference>
<evidence type="ECO:0000256" key="3">
    <source>
        <dbReference type="SAM" id="Phobius"/>
    </source>
</evidence>
<feature type="compositionally biased region" description="Low complexity" evidence="2">
    <location>
        <begin position="809"/>
        <end position="825"/>
    </location>
</feature>
<feature type="transmembrane region" description="Helical" evidence="3">
    <location>
        <begin position="42"/>
        <end position="61"/>
    </location>
</feature>
<dbReference type="OrthoDB" id="64736at2759"/>
<dbReference type="PANTHER" id="PTHR12872:SF1">
    <property type="entry name" value="ALPHA-N-ACETYLGLUCOSAMINIDASE"/>
    <property type="match status" value="1"/>
</dbReference>
<feature type="region of interest" description="Disordered" evidence="2">
    <location>
        <begin position="1"/>
        <end position="38"/>
    </location>
</feature>
<keyword evidence="3" id="KW-1133">Transmembrane helix</keyword>
<evidence type="ECO:0000259" key="4">
    <source>
        <dbReference type="Pfam" id="PF05089"/>
    </source>
</evidence>
<dbReference type="Pfam" id="PF05089">
    <property type="entry name" value="NAGLU"/>
    <property type="match status" value="1"/>
</dbReference>
<evidence type="ECO:0000313" key="8">
    <source>
        <dbReference type="Proteomes" id="UP000827284"/>
    </source>
</evidence>
<dbReference type="Pfam" id="PF12972">
    <property type="entry name" value="NAGLU_C"/>
    <property type="match status" value="2"/>
</dbReference>
<organism evidence="7 8">
    <name type="scientific">Entomortierella parvispora</name>
    <dbReference type="NCBI Taxonomy" id="205924"/>
    <lineage>
        <taxon>Eukaryota</taxon>
        <taxon>Fungi</taxon>
        <taxon>Fungi incertae sedis</taxon>
        <taxon>Mucoromycota</taxon>
        <taxon>Mortierellomycotina</taxon>
        <taxon>Mortierellomycetes</taxon>
        <taxon>Mortierellales</taxon>
        <taxon>Mortierellaceae</taxon>
        <taxon>Entomortierella</taxon>
    </lineage>
</organism>
<dbReference type="Proteomes" id="UP000827284">
    <property type="component" value="Unassembled WGS sequence"/>
</dbReference>
<protein>
    <submittedName>
        <fullName evidence="7">Alpha-N-acetylglucosaminidase</fullName>
    </submittedName>
</protein>
<feature type="domain" description="Alpha-N-acetylglucosaminidase N-terminal" evidence="5">
    <location>
        <begin position="148"/>
        <end position="238"/>
    </location>
</feature>
<dbReference type="PANTHER" id="PTHR12872">
    <property type="entry name" value="ALPHA-N-ACETYLGLUCOSAMINIDASE"/>
    <property type="match status" value="1"/>
</dbReference>
<evidence type="ECO:0000259" key="5">
    <source>
        <dbReference type="Pfam" id="PF12971"/>
    </source>
</evidence>
<dbReference type="InterPro" id="IPR024240">
    <property type="entry name" value="NAGLU_N"/>
</dbReference>
<dbReference type="InterPro" id="IPR007781">
    <property type="entry name" value="NAGLU"/>
</dbReference>
<sequence length="1089" mass="120970">MVKDNKSQVGCTKTAEDERQQQLQVHGPHQPEQRGKTGSRRLSLALIISLSTLCFSFSSVLTPVHAASPSSPLDSPSPGSPLQRQQHLSAPPPVTGSSHSQVKSSAGSNPSWRLPPKASSPQAQTFRKRKDSSEGSSSNGGSEAPLFALVKRHFPVAYHDHIQFKLQPGLVATNSASNVHDTFRISNTSGSSNNKKETLLIEGASLSALGAGLNYYLRNVCQVEMSWSGDRFDQIPAVPPKWTSSDNGPVVRASFVPWRYYMNVVTFGYSFAFWDWSRWERELDWMMLNGVNMALAMVGQEHIVRKFYTDQGLTTEDINEFLTGPAFMPWQRMGNIQGSWGFGNDTLYKNDWIDSQWELQGQIIRRMQEFNITAIMPSFNGFVPRALASKYPGTKFGQASEWAGMDPYTRVSFVPSTDPLFANLSKTFIELQTSMYGASGYLDAGHSTPSHHYLLDLYNELNPTCTLVACLQQTTSSVMKALKAADPDAIWVMQGWFLLNRGIWKQAQTKAFFDGIRETNQGRDAFVFDLYSDVAPLWNITEGFFGIDWGWSMLNNFGGGQALYGTLPTLLSEPFRGYHQPAKTMKGMGITMEGINNNEYLYQLILDLPWESVEATYPLAIKTSPLISKGVAPSPDLPPIATSQVPENGAVLLNQGPLDSQKHLDDFIRRRYGPNQTSDAVLQVWRTLSTTVWDIRSGQMSQSKSILDITPALDMKRDGFMSTHFWYDKPTVVNAWTQLIDSTQTEASKERRGHGVIQNAFQAIFTAAVTGGGTSNITKTAGGSQGTVTTLWTSFSNQIRDAYKNTVGQQQQKSTTSTATFAPITSSPSSPYTIVTRSDPAGSSQLPTEAELPLNVSSFRYDLVDVTREIMVAIVIPGLHREFVAAYRSKNLATTRSLGNGLLDAILDTDRILATHSHFMVGPWIRDARVSAKVVRKMTGNTTYIEGVEDTYADYLEYNARNQVTWWGPKGQAGLADYASKEWAGIVKEYYYPRWRIFVDRVVTAVQEGRSLNYTEYLANSLSAESYWEKEATCLGGGCLLQEEASTRKDRVEKYSVNAVGDTIETAQDLWDRWGQVALRLAQDPAANQ</sequence>
<dbReference type="InterPro" id="IPR024732">
    <property type="entry name" value="NAGLU_C"/>
</dbReference>
<feature type="region of interest" description="Disordered" evidence="2">
    <location>
        <begin position="65"/>
        <end position="142"/>
    </location>
</feature>
<evidence type="ECO:0000256" key="1">
    <source>
        <dbReference type="ARBA" id="ARBA00022801"/>
    </source>
</evidence>
<accession>A0A9P3HD44</accession>
<name>A0A9P3HD44_9FUNG</name>
<dbReference type="InterPro" id="IPR024733">
    <property type="entry name" value="NAGLU_tim-barrel"/>
</dbReference>
<dbReference type="EMBL" id="BQFW01000009">
    <property type="protein sequence ID" value="GJJ74427.1"/>
    <property type="molecule type" value="Genomic_DNA"/>
</dbReference>
<feature type="domain" description="Alpha-N-acetylglucosaminidase C-terminal" evidence="6">
    <location>
        <begin position="850"/>
        <end position="1031"/>
    </location>
</feature>
<evidence type="ECO:0000313" key="7">
    <source>
        <dbReference type="EMBL" id="GJJ74427.1"/>
    </source>
</evidence>
<dbReference type="Pfam" id="PF12971">
    <property type="entry name" value="NAGLU_N"/>
    <property type="match status" value="1"/>
</dbReference>
<gene>
    <name evidence="7" type="ORF">EMPS_06785</name>
</gene>
<keyword evidence="1" id="KW-0378">Hydrolase</keyword>
<dbReference type="Gene3D" id="3.30.379.10">
    <property type="entry name" value="Chitobiase/beta-hexosaminidase domain 2-like"/>
    <property type="match status" value="1"/>
</dbReference>
<dbReference type="Gene3D" id="1.20.120.670">
    <property type="entry name" value="N-acetyl-b-d-glucoasminidase"/>
    <property type="match status" value="2"/>
</dbReference>
<feature type="domain" description="Alpha-N-acetylglucosaminidase C-terminal" evidence="6">
    <location>
        <begin position="664"/>
        <end position="751"/>
    </location>
</feature>
<dbReference type="GO" id="GO:0016787">
    <property type="term" value="F:hydrolase activity"/>
    <property type="evidence" value="ECO:0007669"/>
    <property type="project" value="UniProtKB-KW"/>
</dbReference>
<evidence type="ECO:0000256" key="2">
    <source>
        <dbReference type="SAM" id="MobiDB-lite"/>
    </source>
</evidence>
<keyword evidence="3" id="KW-0812">Transmembrane</keyword>
<comment type="caution">
    <text evidence="7">The sequence shown here is derived from an EMBL/GenBank/DDBJ whole genome shotgun (WGS) entry which is preliminary data.</text>
</comment>
<proteinExistence type="predicted"/>
<dbReference type="Gene3D" id="3.20.20.80">
    <property type="entry name" value="Glycosidases"/>
    <property type="match status" value="1"/>
</dbReference>
<feature type="compositionally biased region" description="Polar residues" evidence="2">
    <location>
        <begin position="95"/>
        <end position="111"/>
    </location>
</feature>
<dbReference type="InterPro" id="IPR029018">
    <property type="entry name" value="Hex-like_dom2"/>
</dbReference>
<evidence type="ECO:0000259" key="6">
    <source>
        <dbReference type="Pfam" id="PF12972"/>
    </source>
</evidence>
<feature type="compositionally biased region" description="Low complexity" evidence="2">
    <location>
        <begin position="68"/>
        <end position="81"/>
    </location>
</feature>
<feature type="domain" description="Alpha-N-acetylglucosaminidase tim-barrel" evidence="4">
    <location>
        <begin position="259"/>
        <end position="611"/>
    </location>
</feature>
<reference evidence="7" key="2">
    <citation type="journal article" date="2022" name="Microbiol. Resour. Announc.">
        <title>Whole-Genome Sequence of Entomortierella parvispora E1425, a Mucoromycotan Fungus Associated with Burkholderiaceae-Related Endosymbiotic Bacteria.</title>
        <authorList>
            <person name="Herlambang A."/>
            <person name="Guo Y."/>
            <person name="Takashima Y."/>
            <person name="Narisawa K."/>
            <person name="Ohta H."/>
            <person name="Nishizawa T."/>
        </authorList>
    </citation>
    <scope>NUCLEOTIDE SEQUENCE</scope>
    <source>
        <strain evidence="7">E1425</strain>
    </source>
</reference>
<dbReference type="AlphaFoldDB" id="A0A9P3HD44"/>
<feature type="region of interest" description="Disordered" evidence="2">
    <location>
        <begin position="806"/>
        <end position="825"/>
    </location>
</feature>